<sequence length="193" mass="19912">MTRTQKISSGLLLTLATTAPAFAHTGHETVQNAFLAGLSHPLMGIDHLIAMVAMGYWASGFAGKQCKAMLAAFFALLIGGFSLGLAGFSFSFMETGIVLTSVITGLLIATRKNVTQGLAVSLAACFAMFHGFAHGLETAGSVPYLFASGFLVTSATLVAAGFAVSKLVSRSIPSANRVIGLVIAMMGVSLFSI</sequence>
<dbReference type="OrthoDB" id="9808192at2"/>
<keyword evidence="1" id="KW-0472">Membrane</keyword>
<keyword evidence="1" id="KW-0812">Transmembrane</keyword>
<feature type="transmembrane region" description="Helical" evidence="1">
    <location>
        <begin position="175"/>
        <end position="192"/>
    </location>
</feature>
<comment type="caution">
    <text evidence="3">The sequence shown here is derived from an EMBL/GenBank/DDBJ whole genome shotgun (WGS) entry which is preliminary data.</text>
</comment>
<evidence type="ECO:0000256" key="2">
    <source>
        <dbReference type="SAM" id="SignalP"/>
    </source>
</evidence>
<gene>
    <name evidence="3" type="ORF">C6Y40_06185</name>
</gene>
<dbReference type="PIRSF" id="PIRSF016919">
    <property type="entry name" value="HupE_UreJ"/>
    <property type="match status" value="1"/>
</dbReference>
<dbReference type="AlphaFoldDB" id="A0A2S9VCZ1"/>
<proteinExistence type="predicted"/>
<keyword evidence="2" id="KW-0732">Signal</keyword>
<accession>A0A2S9VCZ1</accession>
<dbReference type="Proteomes" id="UP000238949">
    <property type="component" value="Unassembled WGS sequence"/>
</dbReference>
<evidence type="ECO:0000313" key="4">
    <source>
        <dbReference type="Proteomes" id="UP000238949"/>
    </source>
</evidence>
<evidence type="ECO:0000313" key="3">
    <source>
        <dbReference type="EMBL" id="PRO74351.1"/>
    </source>
</evidence>
<dbReference type="InterPro" id="IPR007038">
    <property type="entry name" value="HupE_UreJ"/>
</dbReference>
<name>A0A2S9VCZ1_9ALTE</name>
<feature type="transmembrane region" description="Helical" evidence="1">
    <location>
        <begin position="142"/>
        <end position="163"/>
    </location>
</feature>
<feature type="transmembrane region" description="Helical" evidence="1">
    <location>
        <begin position="117"/>
        <end position="136"/>
    </location>
</feature>
<protein>
    <recommendedName>
        <fullName evidence="5">Urease accessory protein UreJ</fullName>
    </recommendedName>
</protein>
<dbReference type="EMBL" id="PVNP01000051">
    <property type="protein sequence ID" value="PRO74351.1"/>
    <property type="molecule type" value="Genomic_DNA"/>
</dbReference>
<dbReference type="Pfam" id="PF04955">
    <property type="entry name" value="HupE_UreJ"/>
    <property type="match status" value="1"/>
</dbReference>
<feature type="transmembrane region" description="Helical" evidence="1">
    <location>
        <begin position="68"/>
        <end position="86"/>
    </location>
</feature>
<evidence type="ECO:0008006" key="5">
    <source>
        <dbReference type="Google" id="ProtNLM"/>
    </source>
</evidence>
<feature type="chain" id="PRO_5015541175" description="Urease accessory protein UreJ" evidence="2">
    <location>
        <begin position="24"/>
        <end position="193"/>
    </location>
</feature>
<feature type="signal peptide" evidence="2">
    <location>
        <begin position="1"/>
        <end position="23"/>
    </location>
</feature>
<keyword evidence="1" id="KW-1133">Transmembrane helix</keyword>
<organism evidence="3 4">
    <name type="scientific">Alteromonas alba</name>
    <dbReference type="NCBI Taxonomy" id="2079529"/>
    <lineage>
        <taxon>Bacteria</taxon>
        <taxon>Pseudomonadati</taxon>
        <taxon>Pseudomonadota</taxon>
        <taxon>Gammaproteobacteria</taxon>
        <taxon>Alteromonadales</taxon>
        <taxon>Alteromonadaceae</taxon>
        <taxon>Alteromonas/Salinimonas group</taxon>
        <taxon>Alteromonas</taxon>
    </lineage>
</organism>
<dbReference type="RefSeq" id="WP_105933846.1">
    <property type="nucleotide sequence ID" value="NZ_PVNP01000051.1"/>
</dbReference>
<reference evidence="4" key="1">
    <citation type="journal article" date="2020" name="Int. J. Syst. Evol. Microbiol.">
        <title>Alteromonas alba sp. nov., a marine bacterium isolated from the seawater of the West Pacific Ocean.</title>
        <authorList>
            <person name="Sun C."/>
            <person name="Wu Y.-H."/>
            <person name="Xamxidin M."/>
            <person name="Cheng H."/>
            <person name="Xu X.-W."/>
        </authorList>
    </citation>
    <scope>NUCLEOTIDE SEQUENCE [LARGE SCALE GENOMIC DNA]</scope>
    <source>
        <strain evidence="4">190</strain>
    </source>
</reference>
<evidence type="ECO:0000256" key="1">
    <source>
        <dbReference type="SAM" id="Phobius"/>
    </source>
</evidence>
<feature type="transmembrane region" description="Helical" evidence="1">
    <location>
        <begin position="33"/>
        <end position="56"/>
    </location>
</feature>
<keyword evidence="4" id="KW-1185">Reference proteome</keyword>